<dbReference type="Gene3D" id="2.170.130.10">
    <property type="entry name" value="TonB-dependent receptor, plug domain"/>
    <property type="match status" value="1"/>
</dbReference>
<evidence type="ECO:0000313" key="11">
    <source>
        <dbReference type="Proteomes" id="UP001221366"/>
    </source>
</evidence>
<dbReference type="InterPro" id="IPR023996">
    <property type="entry name" value="TonB-dep_OMP_SusC/RagA"/>
</dbReference>
<keyword evidence="2 7" id="KW-0813">Transport</keyword>
<dbReference type="Gene3D" id="2.40.170.20">
    <property type="entry name" value="TonB-dependent receptor, beta-barrel domain"/>
    <property type="match status" value="1"/>
</dbReference>
<keyword evidence="4 7" id="KW-0812">Transmembrane</keyword>
<evidence type="ECO:0000256" key="1">
    <source>
        <dbReference type="ARBA" id="ARBA00004571"/>
    </source>
</evidence>
<dbReference type="Pfam" id="PF07715">
    <property type="entry name" value="Plug"/>
    <property type="match status" value="1"/>
</dbReference>
<dbReference type="InterPro" id="IPR008969">
    <property type="entry name" value="CarboxyPept-like_regulatory"/>
</dbReference>
<dbReference type="NCBIfam" id="TIGR04057">
    <property type="entry name" value="SusC_RagA_signa"/>
    <property type="match status" value="1"/>
</dbReference>
<comment type="caution">
    <text evidence="10">The sequence shown here is derived from an EMBL/GenBank/DDBJ whole genome shotgun (WGS) entry which is preliminary data.</text>
</comment>
<keyword evidence="3 7" id="KW-1134">Transmembrane beta strand</keyword>
<keyword evidence="8" id="KW-0732">Signal</keyword>
<evidence type="ECO:0000256" key="3">
    <source>
        <dbReference type="ARBA" id="ARBA00022452"/>
    </source>
</evidence>
<accession>A0ABT5Y3E1</accession>
<dbReference type="SUPFAM" id="SSF49464">
    <property type="entry name" value="Carboxypeptidase regulatory domain-like"/>
    <property type="match status" value="1"/>
</dbReference>
<gene>
    <name evidence="10" type="ORF">PY092_17525</name>
</gene>
<dbReference type="InterPro" id="IPR039426">
    <property type="entry name" value="TonB-dep_rcpt-like"/>
</dbReference>
<name>A0ABT5Y3E1_9FLAO</name>
<dbReference type="SUPFAM" id="SSF56935">
    <property type="entry name" value="Porins"/>
    <property type="match status" value="1"/>
</dbReference>
<dbReference type="InterPro" id="IPR023997">
    <property type="entry name" value="TonB-dep_OMP_SusC/RagA_CS"/>
</dbReference>
<dbReference type="Gene3D" id="2.60.40.1120">
    <property type="entry name" value="Carboxypeptidase-like, regulatory domain"/>
    <property type="match status" value="1"/>
</dbReference>
<protein>
    <submittedName>
        <fullName evidence="10">SusC/RagA family TonB-linked outer membrane protein</fullName>
    </submittedName>
</protein>
<comment type="subcellular location">
    <subcellularLocation>
        <location evidence="1 7">Cell outer membrane</location>
        <topology evidence="1 7">Multi-pass membrane protein</topology>
    </subcellularLocation>
</comment>
<dbReference type="InterPro" id="IPR036942">
    <property type="entry name" value="Beta-barrel_TonB_sf"/>
</dbReference>
<dbReference type="Proteomes" id="UP001221366">
    <property type="component" value="Unassembled WGS sequence"/>
</dbReference>
<keyword evidence="6 7" id="KW-0998">Cell outer membrane</keyword>
<dbReference type="PROSITE" id="PS52016">
    <property type="entry name" value="TONB_DEPENDENT_REC_3"/>
    <property type="match status" value="1"/>
</dbReference>
<evidence type="ECO:0000256" key="5">
    <source>
        <dbReference type="ARBA" id="ARBA00023136"/>
    </source>
</evidence>
<evidence type="ECO:0000313" key="10">
    <source>
        <dbReference type="EMBL" id="MDF0717968.1"/>
    </source>
</evidence>
<keyword evidence="11" id="KW-1185">Reference proteome</keyword>
<dbReference type="Pfam" id="PF13715">
    <property type="entry name" value="CarbopepD_reg_2"/>
    <property type="match status" value="1"/>
</dbReference>
<dbReference type="NCBIfam" id="TIGR04056">
    <property type="entry name" value="OMP_RagA_SusC"/>
    <property type="match status" value="1"/>
</dbReference>
<dbReference type="EMBL" id="JARFVB010000017">
    <property type="protein sequence ID" value="MDF0717968.1"/>
    <property type="molecule type" value="Genomic_DNA"/>
</dbReference>
<evidence type="ECO:0000259" key="9">
    <source>
        <dbReference type="Pfam" id="PF07715"/>
    </source>
</evidence>
<sequence>MRAKLAWMLTPLLALCMSFSYGQEKTVSGNVTDQNGLPLPGVSVVVVGTSSGTQTDFDGNYSVTVSTGQVLRFSYIGQKTVERTIGASSTINIQMEEDAQALEEVVVTGYGSRSRELSTSAVSTVSTEKIEAFVPSTSVDNILQGQAAGVQVTAANGRPGQTAFVTIRGVGSISSSTTPLYVVDGVPVNSDFINNLNPNDIETFSILKDAATVSKYGSRGANGVVLITTKQGRSGDARVTFRSSYGFAERIPDPFDLMNASQKLELERQFADLGVSAAQSLPGANADDAERARLIGLDTNWEEELLRKSQIQSSSLSISGGSEKMTYFMSLGYDKNTGIIDRIDGFERITARLNTTYQAKDWLNVGTNISLSRNTTDLPRDRNNVQNPFRAMYDYNPWDPLYSRNPDGSIATDDQGDPIFNPTTAGFPIAKALITEPEDNRNFLIVGSLFADIQFSDKFSNRFTVGASNNRYNRTARSLAGGVLNTIVGDANFPGTQTDNFQNTLQYNVNNLFTYTDTYGDYHNLSASFLLEYNENIYTSLFASSRGFPSPEIPYQNIAAEATSAGTGEARRSLFSQGLFVDYDYDSKYILSGSIRRDGSSRFGPENKYGYFYSGSAAWNIANESFMEGTFVNDLKLRASYGTSGNQNIGDFAFLDLLQFNTYNGNTTAIPIGVGNPNVQWESQAILDIGVEFGLFNNRINGVVDYFKKNSKDLLLDQPLSHTVGDENNSITSNIGEVENSGIEISLNADVVRAENFVWRVGGNVSFLDNKVVSLVDGSDIINGDFGYNILREGEEINSFYTVKYAGVNPANGEPLYYDLDGNITNQYSGAFNTILEGKSPYANIEGGFFTSIKWGGFGVRADFVGKAGNYIMNFQRQAGISIGNIDSNQRVEAFNYWKQPGDTNVLPSPLYQGTADQDSDRWLERGDYLRLRTLTVDYTLPGKFMDRTGIDRIRVFATGQNLFTITEYNGDPEIGIGSDESSEAGTAGFIPGAFSLFSYPQTRSYTFGVEIGF</sequence>
<evidence type="ECO:0000256" key="7">
    <source>
        <dbReference type="PROSITE-ProRule" id="PRU01360"/>
    </source>
</evidence>
<feature type="signal peptide" evidence="8">
    <location>
        <begin position="1"/>
        <end position="22"/>
    </location>
</feature>
<keyword evidence="5 7" id="KW-0472">Membrane</keyword>
<evidence type="ECO:0000256" key="4">
    <source>
        <dbReference type="ARBA" id="ARBA00022692"/>
    </source>
</evidence>
<evidence type="ECO:0000256" key="6">
    <source>
        <dbReference type="ARBA" id="ARBA00023237"/>
    </source>
</evidence>
<organism evidence="10 11">
    <name type="scientific">Flagellimonas yonaguniensis</name>
    <dbReference type="NCBI Taxonomy" id="3031325"/>
    <lineage>
        <taxon>Bacteria</taxon>
        <taxon>Pseudomonadati</taxon>
        <taxon>Bacteroidota</taxon>
        <taxon>Flavobacteriia</taxon>
        <taxon>Flavobacteriales</taxon>
        <taxon>Flavobacteriaceae</taxon>
        <taxon>Flagellimonas</taxon>
    </lineage>
</organism>
<dbReference type="InterPro" id="IPR037066">
    <property type="entry name" value="Plug_dom_sf"/>
</dbReference>
<dbReference type="RefSeq" id="WP_275617095.1">
    <property type="nucleotide sequence ID" value="NZ_JARFVB010000017.1"/>
</dbReference>
<evidence type="ECO:0000256" key="8">
    <source>
        <dbReference type="SAM" id="SignalP"/>
    </source>
</evidence>
<comment type="similarity">
    <text evidence="7">Belongs to the TonB-dependent receptor family.</text>
</comment>
<evidence type="ECO:0000256" key="2">
    <source>
        <dbReference type="ARBA" id="ARBA00022448"/>
    </source>
</evidence>
<feature type="chain" id="PRO_5046076829" evidence="8">
    <location>
        <begin position="23"/>
        <end position="1014"/>
    </location>
</feature>
<feature type="domain" description="TonB-dependent receptor plug" evidence="9">
    <location>
        <begin position="118"/>
        <end position="224"/>
    </location>
</feature>
<proteinExistence type="inferred from homology"/>
<dbReference type="InterPro" id="IPR012910">
    <property type="entry name" value="Plug_dom"/>
</dbReference>
<reference evidence="10 11" key="1">
    <citation type="submission" date="2023-03" db="EMBL/GenBank/DDBJ databases">
        <title>Muricauda XX sp. nov. and Muricauda XXX sp. nov., two novel species isolated from Okinawa Trough.</title>
        <authorList>
            <person name="Cao W."/>
            <person name="Deng X."/>
        </authorList>
    </citation>
    <scope>NUCLEOTIDE SEQUENCE [LARGE SCALE GENOMIC DNA]</scope>
    <source>
        <strain evidence="10 11">334s03</strain>
    </source>
</reference>